<keyword evidence="2" id="KW-1185">Reference proteome</keyword>
<proteinExistence type="predicted"/>
<comment type="caution">
    <text evidence="1">The sequence shown here is derived from an EMBL/GenBank/DDBJ whole genome shotgun (WGS) entry which is preliminary data.</text>
</comment>
<protein>
    <submittedName>
        <fullName evidence="1">Uncharacterized protein</fullName>
    </submittedName>
</protein>
<dbReference type="EMBL" id="JAXCGZ010017121">
    <property type="protein sequence ID" value="KAK7068790.1"/>
    <property type="molecule type" value="Genomic_DNA"/>
</dbReference>
<evidence type="ECO:0000313" key="2">
    <source>
        <dbReference type="Proteomes" id="UP001381693"/>
    </source>
</evidence>
<organism evidence="1 2">
    <name type="scientific">Halocaridina rubra</name>
    <name type="common">Hawaiian red shrimp</name>
    <dbReference type="NCBI Taxonomy" id="373956"/>
    <lineage>
        <taxon>Eukaryota</taxon>
        <taxon>Metazoa</taxon>
        <taxon>Ecdysozoa</taxon>
        <taxon>Arthropoda</taxon>
        <taxon>Crustacea</taxon>
        <taxon>Multicrustacea</taxon>
        <taxon>Malacostraca</taxon>
        <taxon>Eumalacostraca</taxon>
        <taxon>Eucarida</taxon>
        <taxon>Decapoda</taxon>
        <taxon>Pleocyemata</taxon>
        <taxon>Caridea</taxon>
        <taxon>Atyoidea</taxon>
        <taxon>Atyidae</taxon>
        <taxon>Halocaridina</taxon>
    </lineage>
</organism>
<gene>
    <name evidence="1" type="ORF">SK128_005716</name>
</gene>
<reference evidence="1 2" key="1">
    <citation type="submission" date="2023-11" db="EMBL/GenBank/DDBJ databases">
        <title>Halocaridina rubra genome assembly.</title>
        <authorList>
            <person name="Smith C."/>
        </authorList>
    </citation>
    <scope>NUCLEOTIDE SEQUENCE [LARGE SCALE GENOMIC DNA]</scope>
    <source>
        <strain evidence="1">EP-1</strain>
        <tissue evidence="1">Whole</tissue>
    </source>
</reference>
<name>A0AAN8WME2_HALRR</name>
<accession>A0AAN8WME2</accession>
<evidence type="ECO:0000313" key="1">
    <source>
        <dbReference type="EMBL" id="KAK7068790.1"/>
    </source>
</evidence>
<dbReference type="Proteomes" id="UP001381693">
    <property type="component" value="Unassembled WGS sequence"/>
</dbReference>
<sequence length="138" mass="15216">MINMCGNKKIVVVVVVVVDRNSDGHKPATAVRVSRQKCFREPSCLGWVHQLQGNVSSTKSALRSLLEENDDFGQLLSNSVTMHSVQYDYPCKSTIGNGWGTPPYPSEQTPSRPLHLSQKAAVSRIIPPKPLLKIFLTS</sequence>
<dbReference type="AlphaFoldDB" id="A0AAN8WME2"/>